<feature type="region of interest" description="Disordered" evidence="2">
    <location>
        <begin position="28"/>
        <end position="50"/>
    </location>
</feature>
<evidence type="ECO:0000313" key="4">
    <source>
        <dbReference type="Proteomes" id="UP000823821"/>
    </source>
</evidence>
<dbReference type="EMBL" id="DWZD01000005">
    <property type="protein sequence ID" value="HJA78061.1"/>
    <property type="molecule type" value="Genomic_DNA"/>
</dbReference>
<gene>
    <name evidence="3" type="ORF">H9784_00600</name>
</gene>
<sequence>MPSLEQRVEALERQMADLQAMLESLLDGMRQERADRPPAQGADATEARHA</sequence>
<dbReference type="AlphaFoldDB" id="A0A9D2KR68"/>
<evidence type="ECO:0000256" key="2">
    <source>
        <dbReference type="SAM" id="MobiDB-lite"/>
    </source>
</evidence>
<reference evidence="3" key="2">
    <citation type="submission" date="2021-04" db="EMBL/GenBank/DDBJ databases">
        <authorList>
            <person name="Gilroy R."/>
        </authorList>
    </citation>
    <scope>NUCLEOTIDE SEQUENCE</scope>
    <source>
        <strain evidence="3">5032</strain>
    </source>
</reference>
<organism evidence="3 4">
    <name type="scientific">Candidatus Desulfovibrio intestinavium</name>
    <dbReference type="NCBI Taxonomy" id="2838534"/>
    <lineage>
        <taxon>Bacteria</taxon>
        <taxon>Pseudomonadati</taxon>
        <taxon>Thermodesulfobacteriota</taxon>
        <taxon>Desulfovibrionia</taxon>
        <taxon>Desulfovibrionales</taxon>
        <taxon>Desulfovibrionaceae</taxon>
        <taxon>Desulfovibrio</taxon>
    </lineage>
</organism>
<protein>
    <submittedName>
        <fullName evidence="3">Uncharacterized protein</fullName>
    </submittedName>
</protein>
<evidence type="ECO:0000313" key="3">
    <source>
        <dbReference type="EMBL" id="HJA78061.1"/>
    </source>
</evidence>
<accession>A0A9D2KR68</accession>
<dbReference type="Proteomes" id="UP000823821">
    <property type="component" value="Unassembled WGS sequence"/>
</dbReference>
<comment type="caution">
    <text evidence="3">The sequence shown here is derived from an EMBL/GenBank/DDBJ whole genome shotgun (WGS) entry which is preliminary data.</text>
</comment>
<reference evidence="3" key="1">
    <citation type="journal article" date="2021" name="PeerJ">
        <title>Extensive microbial diversity within the chicken gut microbiome revealed by metagenomics and culture.</title>
        <authorList>
            <person name="Gilroy R."/>
            <person name="Ravi A."/>
            <person name="Getino M."/>
            <person name="Pursley I."/>
            <person name="Horton D.L."/>
            <person name="Alikhan N.F."/>
            <person name="Baker D."/>
            <person name="Gharbi K."/>
            <person name="Hall N."/>
            <person name="Watson M."/>
            <person name="Adriaenssens E.M."/>
            <person name="Foster-Nyarko E."/>
            <person name="Jarju S."/>
            <person name="Secka A."/>
            <person name="Antonio M."/>
            <person name="Oren A."/>
            <person name="Chaudhuri R.R."/>
            <person name="La Ragione R."/>
            <person name="Hildebrand F."/>
            <person name="Pallen M.J."/>
        </authorList>
    </citation>
    <scope>NUCLEOTIDE SEQUENCE</scope>
    <source>
        <strain evidence="3">5032</strain>
    </source>
</reference>
<evidence type="ECO:0000256" key="1">
    <source>
        <dbReference type="SAM" id="Coils"/>
    </source>
</evidence>
<name>A0A9D2KR68_9BACT</name>
<keyword evidence="1" id="KW-0175">Coiled coil</keyword>
<feature type="coiled-coil region" evidence="1">
    <location>
        <begin position="1"/>
        <end position="28"/>
    </location>
</feature>
<proteinExistence type="predicted"/>